<accession>A0A238J4Q8</accession>
<evidence type="ECO:0000313" key="2">
    <source>
        <dbReference type="EMBL" id="SMX24940.1"/>
    </source>
</evidence>
<dbReference type="InterPro" id="IPR014547">
    <property type="entry name" value="UCP028477"/>
</dbReference>
<dbReference type="Proteomes" id="UP000201838">
    <property type="component" value="Unassembled WGS sequence"/>
</dbReference>
<dbReference type="RefSeq" id="WP_093975148.1">
    <property type="nucleotide sequence ID" value="NZ_FXXQ01000011.1"/>
</dbReference>
<name>A0A238J4Q8_9RHOB</name>
<dbReference type="OrthoDB" id="8893883at2"/>
<evidence type="ECO:0000256" key="1">
    <source>
        <dbReference type="SAM" id="SignalP"/>
    </source>
</evidence>
<evidence type="ECO:0000313" key="3">
    <source>
        <dbReference type="Proteomes" id="UP000201838"/>
    </source>
</evidence>
<evidence type="ECO:0008006" key="4">
    <source>
        <dbReference type="Google" id="ProtNLM"/>
    </source>
</evidence>
<feature type="signal peptide" evidence="1">
    <location>
        <begin position="1"/>
        <end position="22"/>
    </location>
</feature>
<keyword evidence="3" id="KW-1185">Reference proteome</keyword>
<dbReference type="Pfam" id="PF09916">
    <property type="entry name" value="DUF2145"/>
    <property type="match status" value="1"/>
</dbReference>
<feature type="chain" id="PRO_5013099451" description="DUF2145 domain-containing protein" evidence="1">
    <location>
        <begin position="23"/>
        <end position="266"/>
    </location>
</feature>
<dbReference type="EMBL" id="FXXQ01000011">
    <property type="protein sequence ID" value="SMX24940.1"/>
    <property type="molecule type" value="Genomic_DNA"/>
</dbReference>
<keyword evidence="1" id="KW-0732">Signal</keyword>
<proteinExistence type="predicted"/>
<gene>
    <name evidence="2" type="ORF">BOA8489_03073</name>
</gene>
<reference evidence="2 3" key="1">
    <citation type="submission" date="2017-05" db="EMBL/GenBank/DDBJ databases">
        <authorList>
            <person name="Song R."/>
            <person name="Chenine A.L."/>
            <person name="Ruprecht R.M."/>
        </authorList>
    </citation>
    <scope>NUCLEOTIDE SEQUENCE [LARGE SCALE GENOMIC DNA]</scope>
    <source>
        <strain evidence="2 3">CECT 8489</strain>
    </source>
</reference>
<organism evidence="2 3">
    <name type="scientific">Boseongicola aestuarii</name>
    <dbReference type="NCBI Taxonomy" id="1470561"/>
    <lineage>
        <taxon>Bacteria</taxon>
        <taxon>Pseudomonadati</taxon>
        <taxon>Pseudomonadota</taxon>
        <taxon>Alphaproteobacteria</taxon>
        <taxon>Rhodobacterales</taxon>
        <taxon>Paracoccaceae</taxon>
        <taxon>Boseongicola</taxon>
    </lineage>
</organism>
<protein>
    <recommendedName>
        <fullName evidence="4">DUF2145 domain-containing protein</fullName>
    </recommendedName>
</protein>
<dbReference type="AlphaFoldDB" id="A0A238J4Q8"/>
<sequence>MKRLSALIFAAMVALLPTMAPAGSSEATEAILPADQVATFSNRVQKDLAARGAHVAIVARMGRDPSTLPKGINYTHVAYWVYSEITDQNGGKSYGYRAYNLYQLGDDQTKSRLIQDTPADFFAGAQKLDAGIIIPDRRLQQKLLSVIASPTYSALHNANYAVLANPSNKRFQNCTEHTLDVMMAALYDTSDRSQIKANINAHFDAQEIRISGMKRTFGPLASGALSTSDHGAKIKTATFGSISRFMKEFDLAEKVYRITPEASYRF</sequence>